<evidence type="ECO:0000256" key="2">
    <source>
        <dbReference type="SAM" id="Phobius"/>
    </source>
</evidence>
<feature type="region of interest" description="Disordered" evidence="1">
    <location>
        <begin position="349"/>
        <end position="384"/>
    </location>
</feature>
<feature type="transmembrane region" description="Helical" evidence="2">
    <location>
        <begin position="20"/>
        <end position="42"/>
    </location>
</feature>
<feature type="transmembrane region" description="Helical" evidence="2">
    <location>
        <begin position="216"/>
        <end position="236"/>
    </location>
</feature>
<feature type="transmembrane region" description="Helical" evidence="2">
    <location>
        <begin position="134"/>
        <end position="154"/>
    </location>
</feature>
<feature type="region of interest" description="Disordered" evidence="1">
    <location>
        <begin position="448"/>
        <end position="473"/>
    </location>
</feature>
<dbReference type="InParanoid" id="A0A165EDY5"/>
<dbReference type="STRING" id="1314785.A0A165EDY5"/>
<dbReference type="EMBL" id="KV427622">
    <property type="protein sequence ID" value="KZT06831.1"/>
    <property type="molecule type" value="Genomic_DNA"/>
</dbReference>
<feature type="transmembrane region" description="Helical" evidence="2">
    <location>
        <begin position="174"/>
        <end position="195"/>
    </location>
</feature>
<dbReference type="AlphaFoldDB" id="A0A165EDY5"/>
<keyword evidence="4" id="KW-1185">Reference proteome</keyword>
<feature type="region of interest" description="Disordered" evidence="1">
    <location>
        <begin position="491"/>
        <end position="513"/>
    </location>
</feature>
<proteinExistence type="predicted"/>
<accession>A0A165EDY5</accession>
<dbReference type="Proteomes" id="UP000076871">
    <property type="component" value="Unassembled WGS sequence"/>
</dbReference>
<dbReference type="RefSeq" id="XP_040764571.1">
    <property type="nucleotide sequence ID" value="XM_040912529.1"/>
</dbReference>
<name>A0A165EDY5_9APHY</name>
<feature type="region of interest" description="Disordered" evidence="1">
    <location>
        <begin position="767"/>
        <end position="826"/>
    </location>
</feature>
<organism evidence="3 4">
    <name type="scientific">Laetiporus sulphureus 93-53</name>
    <dbReference type="NCBI Taxonomy" id="1314785"/>
    <lineage>
        <taxon>Eukaryota</taxon>
        <taxon>Fungi</taxon>
        <taxon>Dikarya</taxon>
        <taxon>Basidiomycota</taxon>
        <taxon>Agaricomycotina</taxon>
        <taxon>Agaricomycetes</taxon>
        <taxon>Polyporales</taxon>
        <taxon>Laetiporus</taxon>
    </lineage>
</organism>
<keyword evidence="2" id="KW-1133">Transmembrane helix</keyword>
<feature type="transmembrane region" description="Helical" evidence="2">
    <location>
        <begin position="97"/>
        <end position="114"/>
    </location>
</feature>
<evidence type="ECO:0000256" key="1">
    <source>
        <dbReference type="SAM" id="MobiDB-lite"/>
    </source>
</evidence>
<feature type="compositionally biased region" description="Low complexity" evidence="1">
    <location>
        <begin position="457"/>
        <end position="469"/>
    </location>
</feature>
<evidence type="ECO:0000313" key="3">
    <source>
        <dbReference type="EMBL" id="KZT06831.1"/>
    </source>
</evidence>
<feature type="compositionally biased region" description="Basic and acidic residues" evidence="1">
    <location>
        <begin position="355"/>
        <end position="381"/>
    </location>
</feature>
<sequence>MAGVAAAFMRLSSDNIVQYLLADVPIFCVGIMSLGIFTFFLFMKRADALILCLHLSIIVAFISAILDLVQLLVRGSEAVDDALDLTSVTGLITVREVGYALSFGLRFLFFWGFVAQPPPGEARSMGNVRHNGSWNRWGAIGIVLEISTLALVLVDPVLQVIYRVVTSLHKIGPLYEVESAIQAVLSAVFILKLLLNSWVRWTVNGDVPPTLKTIGNYSAMILALLISALIGIGNLAMFEFTETVLGRFLQAVELYIVMVYVLTSAFYHLRRQSWHRGARSPHGSRDVKTRSPSPQITAPVITSPDLLQVVGRDVQLGSRRPSFMLRTSAASRVSEWLNIRRISDRLSGHVTPPEEMEKASLWKQDEAERGIPPEARDEPGKVPDSAVDVYTPTVSVAQPAHGAPWRDPLETTILPILAVAEKSPTSAGSRQYPGHPPLTSKVSNSSLMRAAAERHQQQQQQSAQSPAASEKVEEGVLLKQRRAPELPRLTIPEPVHSRHPTIDTQRPASEASRYSSVYAPPLTGITEVISGFELPAKTTQPPAAGHVDSGSARSSCISELIRQQAELDKSIAALRLFSPTDETPNTRRLAVVGQGQDGSEARITRSTQSDLSLSNFPEPPWGRASGTSEIAVLTPEVPAGTTKMGEAEAAAVASLPERRISGAMLMVPDANPLRDKERSSRLDMEAAILSSRNRVDSGGTQYEITSFIGRLTHPDQYEQGSFASSILNRSHDGPLVPPQFPGFRGRTDSLESARSIHSLVQAVTSDIVTGPPSDRIPINGSPSPPVAARGYVARDQRFSKRVGLPPRPRITAQDTVVPTSEDPGFS</sequence>
<keyword evidence="2" id="KW-0812">Transmembrane</keyword>
<reference evidence="3 4" key="1">
    <citation type="journal article" date="2016" name="Mol. Biol. Evol.">
        <title>Comparative Genomics of Early-Diverging Mushroom-Forming Fungi Provides Insights into the Origins of Lignocellulose Decay Capabilities.</title>
        <authorList>
            <person name="Nagy L.G."/>
            <person name="Riley R."/>
            <person name="Tritt A."/>
            <person name="Adam C."/>
            <person name="Daum C."/>
            <person name="Floudas D."/>
            <person name="Sun H."/>
            <person name="Yadav J.S."/>
            <person name="Pangilinan J."/>
            <person name="Larsson K.H."/>
            <person name="Matsuura K."/>
            <person name="Barry K."/>
            <person name="Labutti K."/>
            <person name="Kuo R."/>
            <person name="Ohm R.A."/>
            <person name="Bhattacharya S.S."/>
            <person name="Shirouzu T."/>
            <person name="Yoshinaga Y."/>
            <person name="Martin F.M."/>
            <person name="Grigoriev I.V."/>
            <person name="Hibbett D.S."/>
        </authorList>
    </citation>
    <scope>NUCLEOTIDE SEQUENCE [LARGE SCALE GENOMIC DNA]</scope>
    <source>
        <strain evidence="3 4">93-53</strain>
    </source>
</reference>
<feature type="compositionally biased region" description="Polar residues" evidence="1">
    <location>
        <begin position="502"/>
        <end position="513"/>
    </location>
</feature>
<feature type="transmembrane region" description="Helical" evidence="2">
    <location>
        <begin position="49"/>
        <end position="73"/>
    </location>
</feature>
<protein>
    <submittedName>
        <fullName evidence="3">Uncharacterized protein</fullName>
    </submittedName>
</protein>
<keyword evidence="2" id="KW-0472">Membrane</keyword>
<dbReference type="OrthoDB" id="2564696at2759"/>
<feature type="region of interest" description="Disordered" evidence="1">
    <location>
        <begin position="276"/>
        <end position="298"/>
    </location>
</feature>
<gene>
    <name evidence="3" type="ORF">LAESUDRAFT_759008</name>
</gene>
<dbReference type="GeneID" id="63829557"/>
<evidence type="ECO:0000313" key="4">
    <source>
        <dbReference type="Proteomes" id="UP000076871"/>
    </source>
</evidence>